<comment type="caution">
    <text evidence="14">The sequence shown here is derived from an EMBL/GenBank/DDBJ whole genome shotgun (WGS) entry which is preliminary data.</text>
</comment>
<dbReference type="PANTHER" id="PTHR48051:SF46">
    <property type="entry name" value="LEUCINE RICH REPEAT-CONTAINING DOMAIN PROTEIN"/>
    <property type="match status" value="1"/>
</dbReference>
<keyword evidence="8" id="KW-0067">ATP-binding</keyword>
<keyword evidence="4" id="KW-0808">Transferase</keyword>
<keyword evidence="3" id="KW-0433">Leucine-rich repeat</keyword>
<dbReference type="Pfam" id="PF13855">
    <property type="entry name" value="LRR_8"/>
    <property type="match status" value="1"/>
</dbReference>
<dbReference type="EC" id="2.7.11.1" evidence="1"/>
<dbReference type="InterPro" id="IPR027417">
    <property type="entry name" value="P-loop_NTPase"/>
</dbReference>
<protein>
    <recommendedName>
        <fullName evidence="1">non-specific serine/threonine protein kinase</fullName>
        <ecNumber evidence="1">2.7.11.1</ecNumber>
    </recommendedName>
</protein>
<dbReference type="Gene3D" id="3.30.310.200">
    <property type="match status" value="1"/>
</dbReference>
<dbReference type="RefSeq" id="WP_282704855.1">
    <property type="nucleotide sequence ID" value="NZ_JAAGKO020000062.1"/>
</dbReference>
<evidence type="ECO:0000256" key="4">
    <source>
        <dbReference type="ARBA" id="ARBA00022679"/>
    </source>
</evidence>
<sequence>MSTPQRYAVCCHAWGGQPSHTAVLRRPAFTEWGDMEDVDEAVAAAVQEGRRTGELRLSHMGLTSLPDALGSLTNLTRLDLSMNGLTVLPDFLGDLTNLTSLGLSGNELTDLPDSLGQLARLDLLALAGNPWVGLPPEVRTQGARAVTAYLRERAASGSERLWRSKLLIVGEATVGKTSLFKRLTDGEYDRAEPQTHGVHVEDVELEHPDRPGVVMRLSAWDFGGQLEYRATQRFYLTERSLFVLVWNARARWRDGKLLAWLDSITARAPHAPVLVVATHADDASAATLPEDLRTTYPGVVGIHEVDSRTGRGIDALREAIRTHAAALPLMGAEWPRAWARSADAVRALPGVRVGIGEANEVLAAAGVTRPDAQETVMRALHDLGDVVHFRDDRELASTVVLKPTWLDGRITAVLDSEPVARGRGLLGRDEAKRLWGEREPDLIDLLPRMMERFDLAYRVGDPDSSGDVALIVERLADARPDDVEKEWARAGEPPESVEVGYAFRLRSRQAGIPSWFIARMHRYTTGLHWSRGVLLHDRDPEHPAWALVEDDDSDRPTVSIRVRGRFPVSFLSVLADGFKQIVQQRYAGLVTATLVSCTCRGRGEPCGHHFSFDELMYEAHDRAPDATHQVRCQVSRQKLDARGLLAGLPDNGMTRSLRRVEEAVAEGRADTLRVLDTVRLLTNSRTQAGVHCPSLFDVEAVRRSWYGGRRVRVRLWCEWPYSGDSDLGLPGGPHRLPDGEGVYTFSQLPHGVRDFLPYLKFLIAGLGILAPVVTPGLFGATKEVTEQVLRGLETGDKLLDTLPDRWPGPDGRPGDAEPLSRRAILPAHFRELRKALEELDPATHWGGLNEAIRPEDQSIVYLCPAHYEALRYPYRPHAAPDPAPYRPHAAPDPAPYRPHAAP</sequence>
<keyword evidence="7" id="KW-0418">Kinase</keyword>
<evidence type="ECO:0000256" key="7">
    <source>
        <dbReference type="ARBA" id="ARBA00022777"/>
    </source>
</evidence>
<proteinExistence type="predicted"/>
<gene>
    <name evidence="14" type="ORF">POF43_029600</name>
</gene>
<dbReference type="SMART" id="SM00175">
    <property type="entry name" value="RAB"/>
    <property type="match status" value="1"/>
</dbReference>
<evidence type="ECO:0000256" key="11">
    <source>
        <dbReference type="ARBA" id="ARBA00048679"/>
    </source>
</evidence>
<evidence type="ECO:0000256" key="5">
    <source>
        <dbReference type="ARBA" id="ARBA00022737"/>
    </source>
</evidence>
<dbReference type="Pfam" id="PF08477">
    <property type="entry name" value="Roc"/>
    <property type="match status" value="1"/>
</dbReference>
<dbReference type="SUPFAM" id="SSF52075">
    <property type="entry name" value="Outer arm dynein light chain 1"/>
    <property type="match status" value="1"/>
</dbReference>
<dbReference type="Pfam" id="PF25497">
    <property type="entry name" value="COR-B"/>
    <property type="match status" value="1"/>
</dbReference>
<dbReference type="InterPro" id="IPR032171">
    <property type="entry name" value="COR-A"/>
</dbReference>
<dbReference type="PRINTS" id="PR00449">
    <property type="entry name" value="RASTRNSFRMNG"/>
</dbReference>
<keyword evidence="9" id="KW-0342">GTP-binding</keyword>
<dbReference type="PANTHER" id="PTHR48051">
    <property type="match status" value="1"/>
</dbReference>
<evidence type="ECO:0000256" key="3">
    <source>
        <dbReference type="ARBA" id="ARBA00022614"/>
    </source>
</evidence>
<dbReference type="PROSITE" id="PS51424">
    <property type="entry name" value="ROC"/>
    <property type="match status" value="1"/>
</dbReference>
<dbReference type="SUPFAM" id="SSF52540">
    <property type="entry name" value="P-loop containing nucleoside triphosphate hydrolases"/>
    <property type="match status" value="1"/>
</dbReference>
<dbReference type="InterPro" id="IPR057263">
    <property type="entry name" value="COR-B"/>
</dbReference>
<dbReference type="PROSITE" id="PS51450">
    <property type="entry name" value="LRR"/>
    <property type="match status" value="2"/>
</dbReference>
<evidence type="ECO:0000256" key="9">
    <source>
        <dbReference type="ARBA" id="ARBA00023134"/>
    </source>
</evidence>
<evidence type="ECO:0000256" key="12">
    <source>
        <dbReference type="SAM" id="MobiDB-lite"/>
    </source>
</evidence>
<evidence type="ECO:0000313" key="14">
    <source>
        <dbReference type="EMBL" id="MDI5966837.1"/>
    </source>
</evidence>
<name>A0ABT6W7V8_9ACTN</name>
<feature type="region of interest" description="Disordered" evidence="12">
    <location>
        <begin position="879"/>
        <end position="902"/>
    </location>
</feature>
<keyword evidence="6" id="KW-0547">Nucleotide-binding</keyword>
<dbReference type="InterPro" id="IPR003591">
    <property type="entry name" value="Leu-rich_rpt_typical-subtyp"/>
</dbReference>
<keyword evidence="2" id="KW-0723">Serine/threonine-protein kinase</keyword>
<dbReference type="InterPro" id="IPR050216">
    <property type="entry name" value="LRR_domain-containing"/>
</dbReference>
<evidence type="ECO:0000313" key="15">
    <source>
        <dbReference type="Proteomes" id="UP001156398"/>
    </source>
</evidence>
<reference evidence="14 15" key="1">
    <citation type="submission" date="2023-05" db="EMBL/GenBank/DDBJ databases">
        <title>Streptantibioticus silvisoli sp. nov., acidotolerant actinomycetes 1 from pine litter.</title>
        <authorList>
            <person name="Swiecimska M."/>
            <person name="Golinska P."/>
            <person name="Sangal V."/>
            <person name="Wachnowicz B."/>
            <person name="Goodfellow M."/>
        </authorList>
    </citation>
    <scope>NUCLEOTIDE SEQUENCE [LARGE SCALE GENOMIC DNA]</scope>
    <source>
        <strain evidence="14 15">SL54</strain>
    </source>
</reference>
<dbReference type="EMBL" id="JAAGKO020000062">
    <property type="protein sequence ID" value="MDI5966837.1"/>
    <property type="molecule type" value="Genomic_DNA"/>
</dbReference>
<evidence type="ECO:0000256" key="8">
    <source>
        <dbReference type="ARBA" id="ARBA00022840"/>
    </source>
</evidence>
<dbReference type="Proteomes" id="UP001156398">
    <property type="component" value="Unassembled WGS sequence"/>
</dbReference>
<dbReference type="Gene3D" id="3.30.70.1390">
    <property type="entry name" value="ROC domain from the Parkinson's disease-associated leucine-rich repeat kinase 2"/>
    <property type="match status" value="1"/>
</dbReference>
<dbReference type="Gene3D" id="3.40.50.300">
    <property type="entry name" value="P-loop containing nucleotide triphosphate hydrolases"/>
    <property type="match status" value="1"/>
</dbReference>
<evidence type="ECO:0000256" key="6">
    <source>
        <dbReference type="ARBA" id="ARBA00022741"/>
    </source>
</evidence>
<dbReference type="Gene3D" id="1.10.10.10">
    <property type="entry name" value="Winged helix-like DNA-binding domain superfamily/Winged helix DNA-binding domain"/>
    <property type="match status" value="1"/>
</dbReference>
<organism evidence="14 15">
    <name type="scientific">Streptantibioticus silvisoli</name>
    <dbReference type="NCBI Taxonomy" id="2705255"/>
    <lineage>
        <taxon>Bacteria</taxon>
        <taxon>Bacillati</taxon>
        <taxon>Actinomycetota</taxon>
        <taxon>Actinomycetes</taxon>
        <taxon>Kitasatosporales</taxon>
        <taxon>Streptomycetaceae</taxon>
        <taxon>Streptantibioticus</taxon>
    </lineage>
</organism>
<keyword evidence="5" id="KW-0677">Repeat</keyword>
<comment type="catalytic activity">
    <reaction evidence="10">
        <text>L-threonyl-[protein] + ATP = O-phospho-L-threonyl-[protein] + ADP + H(+)</text>
        <dbReference type="Rhea" id="RHEA:46608"/>
        <dbReference type="Rhea" id="RHEA-COMP:11060"/>
        <dbReference type="Rhea" id="RHEA-COMP:11605"/>
        <dbReference type="ChEBI" id="CHEBI:15378"/>
        <dbReference type="ChEBI" id="CHEBI:30013"/>
        <dbReference type="ChEBI" id="CHEBI:30616"/>
        <dbReference type="ChEBI" id="CHEBI:61977"/>
        <dbReference type="ChEBI" id="CHEBI:456216"/>
        <dbReference type="EC" id="2.7.11.1"/>
    </reaction>
</comment>
<dbReference type="InterPro" id="IPR020859">
    <property type="entry name" value="ROC"/>
</dbReference>
<dbReference type="Pfam" id="PF16095">
    <property type="entry name" value="COR-A"/>
    <property type="match status" value="1"/>
</dbReference>
<evidence type="ECO:0000256" key="2">
    <source>
        <dbReference type="ARBA" id="ARBA00022527"/>
    </source>
</evidence>
<feature type="domain" description="Roc" evidence="13">
    <location>
        <begin position="157"/>
        <end position="327"/>
    </location>
</feature>
<accession>A0ABT6W7V8</accession>
<dbReference type="SMART" id="SM00369">
    <property type="entry name" value="LRR_TYP"/>
    <property type="match status" value="2"/>
</dbReference>
<dbReference type="InterPro" id="IPR032675">
    <property type="entry name" value="LRR_dom_sf"/>
</dbReference>
<dbReference type="InterPro" id="IPR036388">
    <property type="entry name" value="WH-like_DNA-bd_sf"/>
</dbReference>
<keyword evidence="15" id="KW-1185">Reference proteome</keyword>
<dbReference type="InterPro" id="IPR001611">
    <property type="entry name" value="Leu-rich_rpt"/>
</dbReference>
<evidence type="ECO:0000256" key="10">
    <source>
        <dbReference type="ARBA" id="ARBA00047899"/>
    </source>
</evidence>
<comment type="catalytic activity">
    <reaction evidence="11">
        <text>L-seryl-[protein] + ATP = O-phospho-L-seryl-[protein] + ADP + H(+)</text>
        <dbReference type="Rhea" id="RHEA:17989"/>
        <dbReference type="Rhea" id="RHEA-COMP:9863"/>
        <dbReference type="Rhea" id="RHEA-COMP:11604"/>
        <dbReference type="ChEBI" id="CHEBI:15378"/>
        <dbReference type="ChEBI" id="CHEBI:29999"/>
        <dbReference type="ChEBI" id="CHEBI:30616"/>
        <dbReference type="ChEBI" id="CHEBI:83421"/>
        <dbReference type="ChEBI" id="CHEBI:456216"/>
        <dbReference type="EC" id="2.7.11.1"/>
    </reaction>
</comment>
<dbReference type="Gene3D" id="3.80.10.10">
    <property type="entry name" value="Ribonuclease Inhibitor"/>
    <property type="match status" value="1"/>
</dbReference>
<dbReference type="SMART" id="SM00364">
    <property type="entry name" value="LRR_BAC"/>
    <property type="match status" value="2"/>
</dbReference>
<evidence type="ECO:0000259" key="13">
    <source>
        <dbReference type="PROSITE" id="PS51424"/>
    </source>
</evidence>
<evidence type="ECO:0000256" key="1">
    <source>
        <dbReference type="ARBA" id="ARBA00012513"/>
    </source>
</evidence>